<keyword evidence="7 17" id="KW-0808">Transferase</keyword>
<evidence type="ECO:0000259" key="21">
    <source>
        <dbReference type="PROSITE" id="PS50102"/>
    </source>
</evidence>
<dbReference type="CDD" id="cd00590">
    <property type="entry name" value="RRM_SF"/>
    <property type="match status" value="1"/>
</dbReference>
<keyword evidence="11" id="KW-0805">Transcription regulation</keyword>
<evidence type="ECO:0000256" key="16">
    <source>
        <dbReference type="ARBA" id="ARBA00049129"/>
    </source>
</evidence>
<reference evidence="24 25" key="1">
    <citation type="submission" date="2016-07" db="EMBL/GenBank/DDBJ databases">
        <title>Pervasive Adenine N6-methylation of Active Genes in Fungi.</title>
        <authorList>
            <consortium name="DOE Joint Genome Institute"/>
            <person name="Mondo S.J."/>
            <person name="Dannebaum R.O."/>
            <person name="Kuo R.C."/>
            <person name="Labutti K."/>
            <person name="Haridas S."/>
            <person name="Kuo A."/>
            <person name="Salamov A."/>
            <person name="Ahrendt S.R."/>
            <person name="Lipzen A."/>
            <person name="Sullivan W."/>
            <person name="Andreopoulos W.B."/>
            <person name="Clum A."/>
            <person name="Lindquist E."/>
            <person name="Daum C."/>
            <person name="Ramamoorthy G.K."/>
            <person name="Gryganskyi A."/>
            <person name="Culley D."/>
            <person name="Magnuson J.K."/>
            <person name="James T.Y."/>
            <person name="O'Malley M.A."/>
            <person name="Stajich J.E."/>
            <person name="Spatafora J.W."/>
            <person name="Visel A."/>
            <person name="Grigoriev I.V."/>
        </authorList>
    </citation>
    <scope>NUCLEOTIDE SEQUENCE [LARGE SCALE GENOMIC DNA]</scope>
    <source>
        <strain evidence="24 25">12-1054</strain>
    </source>
</reference>
<feature type="compositionally biased region" description="Acidic residues" evidence="20">
    <location>
        <begin position="702"/>
        <end position="711"/>
    </location>
</feature>
<dbReference type="PROSITE" id="PS50102">
    <property type="entry name" value="RRM"/>
    <property type="match status" value="1"/>
</dbReference>
<keyword evidence="25" id="KW-1185">Reference proteome</keyword>
<feature type="compositionally biased region" description="Polar residues" evidence="20">
    <location>
        <begin position="715"/>
        <end position="725"/>
    </location>
</feature>
<name>A0A1Y2FEW5_PROLT</name>
<dbReference type="InterPro" id="IPR017111">
    <property type="entry name" value="Set1_fungi"/>
</dbReference>
<dbReference type="GO" id="GO:0048188">
    <property type="term" value="C:Set1C/COMPASS complex"/>
    <property type="evidence" value="ECO:0007669"/>
    <property type="project" value="InterPro"/>
</dbReference>
<evidence type="ECO:0000256" key="20">
    <source>
        <dbReference type="SAM" id="MobiDB-lite"/>
    </source>
</evidence>
<dbReference type="SMART" id="SM01291">
    <property type="entry name" value="N-SET"/>
    <property type="match status" value="1"/>
</dbReference>
<comment type="catalytic activity">
    <reaction evidence="16">
        <text>N(6),N(6)-dimethyl-L-lysyl(4)-[histone H3] + S-adenosyl-L-methionine = N(6),N(6),N(6)-trimethyl-L-lysyl(4)-[histone H3] + S-adenosyl-L-homocysteine + H(+)</text>
        <dbReference type="Rhea" id="RHEA:60272"/>
        <dbReference type="Rhea" id="RHEA-COMP:15537"/>
        <dbReference type="Rhea" id="RHEA-COMP:15540"/>
        <dbReference type="ChEBI" id="CHEBI:15378"/>
        <dbReference type="ChEBI" id="CHEBI:57856"/>
        <dbReference type="ChEBI" id="CHEBI:59789"/>
        <dbReference type="ChEBI" id="CHEBI:61961"/>
        <dbReference type="ChEBI" id="CHEBI:61976"/>
    </reaction>
</comment>
<evidence type="ECO:0000256" key="15">
    <source>
        <dbReference type="ARBA" id="ARBA00047583"/>
    </source>
</evidence>
<keyword evidence="6 17" id="KW-0489">Methyltransferase</keyword>
<evidence type="ECO:0000256" key="12">
    <source>
        <dbReference type="ARBA" id="ARBA00023163"/>
    </source>
</evidence>
<organism evidence="24 25">
    <name type="scientific">Protomyces lactucae-debilis</name>
    <dbReference type="NCBI Taxonomy" id="2754530"/>
    <lineage>
        <taxon>Eukaryota</taxon>
        <taxon>Fungi</taxon>
        <taxon>Dikarya</taxon>
        <taxon>Ascomycota</taxon>
        <taxon>Taphrinomycotina</taxon>
        <taxon>Taphrinomycetes</taxon>
        <taxon>Taphrinales</taxon>
        <taxon>Protomycetaceae</taxon>
        <taxon>Protomyces</taxon>
    </lineage>
</organism>
<evidence type="ECO:0000256" key="6">
    <source>
        <dbReference type="ARBA" id="ARBA00022603"/>
    </source>
</evidence>
<keyword evidence="5 17" id="KW-0158">Chromosome</keyword>
<feature type="region of interest" description="Disordered" evidence="20">
    <location>
        <begin position="337"/>
        <end position="449"/>
    </location>
</feature>
<dbReference type="SUPFAM" id="SSF54928">
    <property type="entry name" value="RNA-binding domain, RBD"/>
    <property type="match status" value="2"/>
</dbReference>
<dbReference type="GeneID" id="63788765"/>
<dbReference type="Proteomes" id="UP000193685">
    <property type="component" value="Unassembled WGS sequence"/>
</dbReference>
<dbReference type="RefSeq" id="XP_040725371.1">
    <property type="nucleotide sequence ID" value="XM_040872166.1"/>
</dbReference>
<dbReference type="Pfam" id="PF00856">
    <property type="entry name" value="SET"/>
    <property type="match status" value="1"/>
</dbReference>
<keyword evidence="9 17" id="KW-0156">Chromatin regulator</keyword>
<keyword evidence="10 18" id="KW-0694">RNA-binding</keyword>
<dbReference type="InterPro" id="IPR044570">
    <property type="entry name" value="Set1-like"/>
</dbReference>
<dbReference type="SMART" id="SM00317">
    <property type="entry name" value="SET"/>
    <property type="match status" value="1"/>
</dbReference>
<feature type="compositionally biased region" description="Polar residues" evidence="20">
    <location>
        <begin position="35"/>
        <end position="59"/>
    </location>
</feature>
<dbReference type="OrthoDB" id="308383at2759"/>
<protein>
    <recommendedName>
        <fullName evidence="4 17">Histone-lysine N-methyltransferase, H3 lysine-4 specific</fullName>
        <ecNumber evidence="3 17">2.1.1.354</ecNumber>
    </recommendedName>
</protein>
<feature type="domain" description="RRM" evidence="21">
    <location>
        <begin position="169"/>
        <end position="256"/>
    </location>
</feature>
<dbReference type="InterPro" id="IPR024657">
    <property type="entry name" value="COMPASS_Set1_N-SET"/>
</dbReference>
<comment type="caution">
    <text evidence="24">The sequence shown here is derived from an EMBL/GenBank/DDBJ whole genome shotgun (WGS) entry which is preliminary data.</text>
</comment>
<keyword evidence="13 17" id="KW-0539">Nucleus</keyword>
<dbReference type="GO" id="GO:0005694">
    <property type="term" value="C:chromosome"/>
    <property type="evidence" value="ECO:0007669"/>
    <property type="project" value="UniProtKB-SubCell"/>
</dbReference>
<dbReference type="SUPFAM" id="SSF82199">
    <property type="entry name" value="SET domain"/>
    <property type="match status" value="1"/>
</dbReference>
<evidence type="ECO:0000259" key="22">
    <source>
        <dbReference type="PROSITE" id="PS50280"/>
    </source>
</evidence>
<dbReference type="PANTHER" id="PTHR45814:SF2">
    <property type="entry name" value="HISTONE-LYSINE N-METHYLTRANSFERASE SETD1"/>
    <property type="match status" value="1"/>
</dbReference>
<dbReference type="InterPro" id="IPR037841">
    <property type="entry name" value="SET_SETD1A/B"/>
</dbReference>
<dbReference type="Pfam" id="PF11767">
    <property type="entry name" value="SET_assoc"/>
    <property type="match status" value="1"/>
</dbReference>
<evidence type="ECO:0000313" key="25">
    <source>
        <dbReference type="Proteomes" id="UP000193685"/>
    </source>
</evidence>
<feature type="region of interest" description="Disordered" evidence="20">
    <location>
        <begin position="662"/>
        <end position="745"/>
    </location>
</feature>
<dbReference type="GO" id="GO:0032259">
    <property type="term" value="P:methylation"/>
    <property type="evidence" value="ECO:0007669"/>
    <property type="project" value="UniProtKB-KW"/>
</dbReference>
<dbReference type="EMBL" id="MCFI01000009">
    <property type="protein sequence ID" value="ORY82500.1"/>
    <property type="molecule type" value="Genomic_DNA"/>
</dbReference>
<dbReference type="PROSITE" id="PS50868">
    <property type="entry name" value="POST_SET"/>
    <property type="match status" value="1"/>
</dbReference>
<evidence type="ECO:0000256" key="19">
    <source>
        <dbReference type="SAM" id="Coils"/>
    </source>
</evidence>
<dbReference type="InterPro" id="IPR012677">
    <property type="entry name" value="Nucleotide-bd_a/b_plait_sf"/>
</dbReference>
<dbReference type="PROSITE" id="PS51572">
    <property type="entry name" value="SAM_MT43_1"/>
    <property type="match status" value="1"/>
</dbReference>
<evidence type="ECO:0000256" key="7">
    <source>
        <dbReference type="ARBA" id="ARBA00022679"/>
    </source>
</evidence>
<feature type="compositionally biased region" description="Low complexity" evidence="20">
    <location>
        <begin position="72"/>
        <end position="87"/>
    </location>
</feature>
<dbReference type="Gene3D" id="3.30.70.330">
    <property type="match status" value="1"/>
</dbReference>
<comment type="subcellular location">
    <subcellularLocation>
        <location evidence="2">Chromosome</location>
    </subcellularLocation>
    <subcellularLocation>
        <location evidence="1 17">Nucleus</location>
    </subcellularLocation>
</comment>
<dbReference type="InterPro" id="IPR000504">
    <property type="entry name" value="RRM_dom"/>
</dbReference>
<keyword evidence="19" id="KW-0175">Coiled coil</keyword>
<evidence type="ECO:0000256" key="2">
    <source>
        <dbReference type="ARBA" id="ARBA00004286"/>
    </source>
</evidence>
<evidence type="ECO:0000256" key="17">
    <source>
        <dbReference type="PIRNR" id="PIRNR037104"/>
    </source>
</evidence>
<dbReference type="InterPro" id="IPR024636">
    <property type="entry name" value="SET_assoc"/>
</dbReference>
<feature type="region of interest" description="Disordered" evidence="20">
    <location>
        <begin position="26"/>
        <end position="92"/>
    </location>
</feature>
<evidence type="ECO:0000256" key="11">
    <source>
        <dbReference type="ARBA" id="ARBA00023015"/>
    </source>
</evidence>
<evidence type="ECO:0000256" key="10">
    <source>
        <dbReference type="ARBA" id="ARBA00022884"/>
    </source>
</evidence>
<dbReference type="Pfam" id="PF11764">
    <property type="entry name" value="N-SET"/>
    <property type="match status" value="2"/>
</dbReference>
<feature type="compositionally biased region" description="Basic residues" evidence="20">
    <location>
        <begin position="675"/>
        <end position="688"/>
    </location>
</feature>
<sequence length="1155" mass="129435">MAQEGSDVAKPRLSFASFFSGTPATELDLPVAKSETVSSPKRAVSPSTNGHTAKQTTASVRHIEGVTKQQRASPAASSTQPSPSATPKARIRKGNFKCLYDPELDKKAAKGTKAKLRYDGGDEATPTDPRASREYCYKKTLGKRKLRHELVRLHWSHDPVHSIGPVPPTAILISGLSLLTTSNDISQQFRGFGEIGEVQFQVDPYTGAALGLCRICYRKPRSSTGTAPEAAAQKALDTMQQVKMGGQLISVAFDQDGSLCEREKETALKAREAAKLEAEAAAAKRERAAKQAERDVTAAVPRGPKALVVAEQEALAREKVIADAATAAASAAAAAATAAELERTKQEEREREREHERERERDRDRLRDRERERERDRDRDRDYRSRRDRSRDYDSGRRDRSRTRSRDRRRDRDDRYSRGSRRRTPSRERSRERTRRPSPAHSSSRASDTTRRIDGLAYLYISGADIPLHRVSPKDLQIHFSGRKHKEIFSDARGFYITFRDEAHAESCLRAMNRSSFLGYRLHMDLHRARRSERINGNVDKPLKMGGFKRSFQPADPVAMMTDKIIKELQEVFMRDLKSRIAGPALLEFLSPARLAALVGRNQPQTIKVDPTKPPWQQQVPSPVKAEVVPSLDLPVAKEVKSLADVLSHIPRFKKKGIVSQAKDIGRMRLPEKKPSHRQSQGHRRLEHRHTLSDSAASSSEGESDEDDDEEKSNRPSSVAPSSADVTDGDRTPLRTIGTVKGKATRRPARTLLAADTDEEEIKIEALPTSDVVMQDRAMVDFTSSEEEEDEVAKTTTKLPDATKDKDALESDVEPQQTIVAAKKKSKKKKVPDIVQEEIVEEEEEASSEDEAHTDRHTLVGEEDEVVLDIDGIQSLVQDDEDFGLLRQLLEDVLPAQEIMDVGLWAWQQKELKAAHADGVKGVTKQPKDTPGYHYTHATGSARTEGYYAIPDVEKSFYLPNRNRALATEPGMAAASSSRMNRANNRRQAAGIELQRQTLDTQTDLLRFNALKSRKKHLKFSRSAIHDWGLYALEAIERGDMVIEYVGEIIRQQIANFREKRYERQGIGSSYLFRIDEDLVIDATKCGNIARFINHSCDPSCTAKIISVYGQKKIVIYAQRDIGVGEEITYDYKFPLEDVKIPCLCGAATCRKFLN</sequence>
<evidence type="ECO:0000256" key="1">
    <source>
        <dbReference type="ARBA" id="ARBA00004123"/>
    </source>
</evidence>
<evidence type="ECO:0000313" key="24">
    <source>
        <dbReference type="EMBL" id="ORY82500.1"/>
    </source>
</evidence>
<feature type="domain" description="Post-SET" evidence="23">
    <location>
        <begin position="1139"/>
        <end position="1155"/>
    </location>
</feature>
<dbReference type="SMART" id="SM00508">
    <property type="entry name" value="PostSET"/>
    <property type="match status" value="1"/>
</dbReference>
<dbReference type="GO" id="GO:0140999">
    <property type="term" value="F:histone H3K4 trimethyltransferase activity"/>
    <property type="evidence" value="ECO:0007669"/>
    <property type="project" value="UniProtKB-EC"/>
</dbReference>
<evidence type="ECO:0000256" key="13">
    <source>
        <dbReference type="ARBA" id="ARBA00023242"/>
    </source>
</evidence>
<evidence type="ECO:0000256" key="14">
    <source>
        <dbReference type="ARBA" id="ARBA00047571"/>
    </source>
</evidence>
<feature type="compositionally biased region" description="Basic and acidic residues" evidence="20">
    <location>
        <begin position="664"/>
        <end position="674"/>
    </location>
</feature>
<comment type="subunit">
    <text evidence="17">Component of the COMPASS (Set1C) complex.</text>
</comment>
<accession>A0A1Y2FEW5</accession>
<feature type="coiled-coil region" evidence="19">
    <location>
        <begin position="266"/>
        <end position="295"/>
    </location>
</feature>
<dbReference type="EC" id="2.1.1.354" evidence="3 17"/>
<evidence type="ECO:0000256" key="8">
    <source>
        <dbReference type="ARBA" id="ARBA00022691"/>
    </source>
</evidence>
<comment type="function">
    <text evidence="17">Catalytic component of the COMPASS (Set1C) complex that specifically mono-, di- and trimethylates histone H3 to form H3K4me1/2/3. COMPASS recognizes ubiquitinated H2B on one face of the nucleosome which stimulates the methylation of H3 on the opposing face.</text>
</comment>
<dbReference type="PIRSF" id="PIRSF037104">
    <property type="entry name" value="Histone_H3-K4_mtfrase_Set1_fun"/>
    <property type="match status" value="1"/>
</dbReference>
<dbReference type="Gene3D" id="2.170.270.10">
    <property type="entry name" value="SET domain"/>
    <property type="match status" value="1"/>
</dbReference>
<feature type="region of interest" description="Disordered" evidence="20">
    <location>
        <begin position="783"/>
        <end position="814"/>
    </location>
</feature>
<evidence type="ECO:0000256" key="3">
    <source>
        <dbReference type="ARBA" id="ARBA00012182"/>
    </source>
</evidence>
<keyword evidence="12" id="KW-0804">Transcription</keyword>
<evidence type="ECO:0000259" key="23">
    <source>
        <dbReference type="PROSITE" id="PS50868"/>
    </source>
</evidence>
<proteinExistence type="predicted"/>
<dbReference type="SMART" id="SM00360">
    <property type="entry name" value="RRM"/>
    <property type="match status" value="2"/>
</dbReference>
<dbReference type="PROSITE" id="PS50280">
    <property type="entry name" value="SET"/>
    <property type="match status" value="1"/>
</dbReference>
<dbReference type="PANTHER" id="PTHR45814">
    <property type="entry name" value="HISTONE-LYSINE N-METHYLTRANSFERASE SETD1"/>
    <property type="match status" value="1"/>
</dbReference>
<dbReference type="InterPro" id="IPR035979">
    <property type="entry name" value="RBD_domain_sf"/>
</dbReference>
<dbReference type="GO" id="GO:0003723">
    <property type="term" value="F:RNA binding"/>
    <property type="evidence" value="ECO:0007669"/>
    <property type="project" value="UniProtKB-UniRule"/>
</dbReference>
<dbReference type="CDD" id="cd19169">
    <property type="entry name" value="SET_SETD1"/>
    <property type="match status" value="1"/>
</dbReference>
<evidence type="ECO:0000256" key="9">
    <source>
        <dbReference type="ARBA" id="ARBA00022853"/>
    </source>
</evidence>
<dbReference type="OMA" id="CHMTALF"/>
<feature type="compositionally biased region" description="Basic and acidic residues" evidence="20">
    <location>
        <begin position="340"/>
        <end position="417"/>
    </location>
</feature>
<dbReference type="STRING" id="56484.A0A1Y2FEW5"/>
<dbReference type="InterPro" id="IPR001214">
    <property type="entry name" value="SET_dom"/>
</dbReference>
<comment type="catalytic activity">
    <reaction evidence="15">
        <text>N(6)-methyl-L-lysyl(4)-[histone H3] + S-adenosyl-L-methionine = N(6),N(6)-dimethyl-L-lysyl(4)-[histone H3] + S-adenosyl-L-homocysteine + H(+)</text>
        <dbReference type="Rhea" id="RHEA:60268"/>
        <dbReference type="Rhea" id="RHEA-COMP:15540"/>
        <dbReference type="Rhea" id="RHEA-COMP:15543"/>
        <dbReference type="ChEBI" id="CHEBI:15378"/>
        <dbReference type="ChEBI" id="CHEBI:57856"/>
        <dbReference type="ChEBI" id="CHEBI:59789"/>
        <dbReference type="ChEBI" id="CHEBI:61929"/>
        <dbReference type="ChEBI" id="CHEBI:61976"/>
    </reaction>
</comment>
<dbReference type="InterPro" id="IPR046341">
    <property type="entry name" value="SET_dom_sf"/>
</dbReference>
<dbReference type="AlphaFoldDB" id="A0A1Y2FEW5"/>
<evidence type="ECO:0000256" key="5">
    <source>
        <dbReference type="ARBA" id="ARBA00022454"/>
    </source>
</evidence>
<evidence type="ECO:0000256" key="18">
    <source>
        <dbReference type="PROSITE-ProRule" id="PRU00176"/>
    </source>
</evidence>
<comment type="catalytic activity">
    <reaction evidence="14 17">
        <text>L-lysyl(4)-[histone H3] + 3 S-adenosyl-L-methionine = N(6),N(6),N(6)-trimethyl-L-lysyl(4)-[histone H3] + 3 S-adenosyl-L-homocysteine + 3 H(+)</text>
        <dbReference type="Rhea" id="RHEA:60260"/>
        <dbReference type="Rhea" id="RHEA-COMP:15537"/>
        <dbReference type="Rhea" id="RHEA-COMP:15547"/>
        <dbReference type="ChEBI" id="CHEBI:15378"/>
        <dbReference type="ChEBI" id="CHEBI:29969"/>
        <dbReference type="ChEBI" id="CHEBI:57856"/>
        <dbReference type="ChEBI" id="CHEBI:59789"/>
        <dbReference type="ChEBI" id="CHEBI:61961"/>
        <dbReference type="EC" id="2.1.1.354"/>
    </reaction>
</comment>
<dbReference type="InterPro" id="IPR003616">
    <property type="entry name" value="Post-SET_dom"/>
</dbReference>
<gene>
    <name evidence="24" type="ORF">BCR37DRAFT_409964</name>
</gene>
<keyword evidence="8 17" id="KW-0949">S-adenosyl-L-methionine</keyword>
<evidence type="ECO:0000256" key="4">
    <source>
        <dbReference type="ARBA" id="ARBA00015839"/>
    </source>
</evidence>
<feature type="domain" description="SET" evidence="22">
    <location>
        <begin position="1016"/>
        <end position="1133"/>
    </location>
</feature>